<reference evidence="2 3" key="1">
    <citation type="journal article" date="2019" name="Sci. Rep.">
        <title>A high-quality genome of Eragrostis curvula grass provides insights into Poaceae evolution and supports new strategies to enhance forage quality.</title>
        <authorList>
            <person name="Carballo J."/>
            <person name="Santos B.A.C.M."/>
            <person name="Zappacosta D."/>
            <person name="Garbus I."/>
            <person name="Selva J.P."/>
            <person name="Gallo C.A."/>
            <person name="Diaz A."/>
            <person name="Albertini E."/>
            <person name="Caccamo M."/>
            <person name="Echenique V."/>
        </authorList>
    </citation>
    <scope>NUCLEOTIDE SEQUENCE [LARGE SCALE GENOMIC DNA]</scope>
    <source>
        <strain evidence="3">cv. Victoria</strain>
        <tissue evidence="2">Leaf</tissue>
    </source>
</reference>
<dbReference type="Gene3D" id="3.90.70.10">
    <property type="entry name" value="Cysteine proteinases"/>
    <property type="match status" value="1"/>
</dbReference>
<feature type="compositionally biased region" description="Basic residues" evidence="1">
    <location>
        <begin position="136"/>
        <end position="149"/>
    </location>
</feature>
<feature type="non-terminal residue" evidence="2">
    <location>
        <position position="1"/>
    </location>
</feature>
<dbReference type="Proteomes" id="UP000324897">
    <property type="component" value="Chromosome 2"/>
</dbReference>
<feature type="region of interest" description="Disordered" evidence="1">
    <location>
        <begin position="544"/>
        <end position="564"/>
    </location>
</feature>
<evidence type="ECO:0000313" key="3">
    <source>
        <dbReference type="Proteomes" id="UP000324897"/>
    </source>
</evidence>
<gene>
    <name evidence="2" type="ORF">EJB05_26203</name>
</gene>
<accession>A0A5J9UKY2</accession>
<evidence type="ECO:0000256" key="1">
    <source>
        <dbReference type="SAM" id="MobiDB-lite"/>
    </source>
</evidence>
<name>A0A5J9UKY2_9POAL</name>
<protein>
    <submittedName>
        <fullName evidence="2">Uncharacterized protein</fullName>
    </submittedName>
</protein>
<dbReference type="EMBL" id="RWGY01000013">
    <property type="protein sequence ID" value="TVU23820.1"/>
    <property type="molecule type" value="Genomic_DNA"/>
</dbReference>
<dbReference type="OrthoDB" id="6513042at2759"/>
<sequence length="795" mass="86125">MRGAGVGAAGGSRGRGGQPAASDGEGRGVEPVASDGEGLAGRGNTGQERPNLGSCSGQQVQGRNGDAGSGSGAPPLQHSVQPNVAGGGGRGRATEAAVGDGDGCCGHLSDADGGGDGGRSSTVNGEAGHGGGQGGRRQRRRRKKNRRGGGHAEPGGRRDAVADAGGGNEGRGDEVQAAPGSGDPGGRRGARTGGVEQKRPHLGGPSVQPLQRDGRHDADSRRGTGCNRGREDEMADKDDSNASDGGGGDQQQHHGGGSGVPRRNFLSDAVLSWSIADVLNENLFAQKVQPKPSKFDSVEHFVDIQSTVLLEETSYKMELSKVLSLCNERDKMAVRNVQELFKKVSDSLNYMINNASAICLFAEDGDNILELLHLMEQVEDSLHNMDLTDESVMAAFGLNLDDSIVVMESSSVSLNEHRTGCIKLIDALIESLQCPQLKNRDELDRFCIQHSSIIVTPLDLMGKLNKENMDTFDILILCKEAGFNRSIYEGLRRSTSENLMLTQQYSGGIWKEVSKYARRKKLTKIVDVNALIEVMNKLEKDTVDNLSDPAHSRKMPGQEFTLDGRPRQTKHTLANVRDQRGQPDTCTRHATLGAMESLMKLHNASMVPPQDSEWKLSEDDLKKKHEESSGKEFRSEDIADRGIQRLESAFDTIKLHGVEGKNKNMTKEFKISAYAEVDIKNTEAMKKLFKEGNVLIGTFKLSMNYFNLKPGEVYIYDKMKPFKHPKSGLTASHAVMMIGLGLTKTLRPNKYFRHLGMQNSEGRLFGINGLGRVAKNSLKDLYRIELEKPAGLEPF</sequence>
<feature type="compositionally biased region" description="Gly residues" evidence="1">
    <location>
        <begin position="244"/>
        <end position="259"/>
    </location>
</feature>
<evidence type="ECO:0000313" key="2">
    <source>
        <dbReference type="EMBL" id="TVU23820.1"/>
    </source>
</evidence>
<dbReference type="AlphaFoldDB" id="A0A5J9UKY2"/>
<dbReference type="SUPFAM" id="SSF54001">
    <property type="entry name" value="Cysteine proteinases"/>
    <property type="match status" value="1"/>
</dbReference>
<feature type="compositionally biased region" description="Polar residues" evidence="1">
    <location>
        <begin position="45"/>
        <end position="62"/>
    </location>
</feature>
<feature type="region of interest" description="Disordered" evidence="1">
    <location>
        <begin position="1"/>
        <end position="261"/>
    </location>
</feature>
<dbReference type="Gramene" id="TVU23820">
    <property type="protein sequence ID" value="TVU23820"/>
    <property type="gene ID" value="EJB05_26203"/>
</dbReference>
<feature type="region of interest" description="Disordered" evidence="1">
    <location>
        <begin position="607"/>
        <end position="635"/>
    </location>
</feature>
<keyword evidence="3" id="KW-1185">Reference proteome</keyword>
<organism evidence="2 3">
    <name type="scientific">Eragrostis curvula</name>
    <name type="common">weeping love grass</name>
    <dbReference type="NCBI Taxonomy" id="38414"/>
    <lineage>
        <taxon>Eukaryota</taxon>
        <taxon>Viridiplantae</taxon>
        <taxon>Streptophyta</taxon>
        <taxon>Embryophyta</taxon>
        <taxon>Tracheophyta</taxon>
        <taxon>Spermatophyta</taxon>
        <taxon>Magnoliopsida</taxon>
        <taxon>Liliopsida</taxon>
        <taxon>Poales</taxon>
        <taxon>Poaceae</taxon>
        <taxon>PACMAD clade</taxon>
        <taxon>Chloridoideae</taxon>
        <taxon>Eragrostideae</taxon>
        <taxon>Eragrostidinae</taxon>
        <taxon>Eragrostis</taxon>
    </lineage>
</organism>
<comment type="caution">
    <text evidence="2">The sequence shown here is derived from an EMBL/GenBank/DDBJ whole genome shotgun (WGS) entry which is preliminary data.</text>
</comment>
<proteinExistence type="predicted"/>
<dbReference type="InterPro" id="IPR038765">
    <property type="entry name" value="Papain-like_cys_pep_sf"/>
</dbReference>
<feature type="compositionally biased region" description="Gly residues" evidence="1">
    <location>
        <begin position="1"/>
        <end position="17"/>
    </location>
</feature>
<feature type="compositionally biased region" description="Basic and acidic residues" evidence="1">
    <location>
        <begin position="212"/>
        <end position="240"/>
    </location>
</feature>
<feature type="compositionally biased region" description="Basic and acidic residues" evidence="1">
    <location>
        <begin position="612"/>
        <end position="635"/>
    </location>
</feature>